<feature type="coiled-coil region" evidence="1">
    <location>
        <begin position="60"/>
        <end position="105"/>
    </location>
</feature>
<evidence type="ECO:0000256" key="1">
    <source>
        <dbReference type="SAM" id="Coils"/>
    </source>
</evidence>
<accession>A0A9Q0BIJ6</accession>
<name>A0A9Q0BIJ6_9HYPO</name>
<reference evidence="3" key="2">
    <citation type="submission" date="2022-07" db="EMBL/GenBank/DDBJ databases">
        <authorList>
            <person name="Goncalves M.F.M."/>
            <person name="Hilario S."/>
            <person name="Van De Peer Y."/>
            <person name="Esteves A.C."/>
            <person name="Alves A."/>
        </authorList>
    </citation>
    <scope>NUCLEOTIDE SEQUENCE</scope>
    <source>
        <strain evidence="3">MUM 19.33</strain>
    </source>
</reference>
<evidence type="ECO:0000313" key="4">
    <source>
        <dbReference type="Proteomes" id="UP001055219"/>
    </source>
</evidence>
<dbReference type="Proteomes" id="UP001055219">
    <property type="component" value="Unassembled WGS sequence"/>
</dbReference>
<reference evidence="3" key="1">
    <citation type="journal article" date="2021" name="J Fungi (Basel)">
        <title>Genomic and Metabolomic Analyses of the Marine Fungus Emericellopsis cladophorae: Insights into Saltwater Adaptability Mechanisms and Its Biosynthetic Potential.</title>
        <authorList>
            <person name="Goncalves M.F.M."/>
            <person name="Hilario S."/>
            <person name="Van de Peer Y."/>
            <person name="Esteves A.C."/>
            <person name="Alves A."/>
        </authorList>
    </citation>
    <scope>NUCLEOTIDE SEQUENCE</scope>
    <source>
        <strain evidence="3">MUM 19.33</strain>
    </source>
</reference>
<protein>
    <submittedName>
        <fullName evidence="3">Uncharacterized protein</fullName>
    </submittedName>
</protein>
<dbReference type="RefSeq" id="XP_051366545.1">
    <property type="nucleotide sequence ID" value="XM_051502936.1"/>
</dbReference>
<comment type="caution">
    <text evidence="3">The sequence shown here is derived from an EMBL/GenBank/DDBJ whole genome shotgun (WGS) entry which is preliminary data.</text>
</comment>
<proteinExistence type="predicted"/>
<feature type="region of interest" description="Disordered" evidence="2">
    <location>
        <begin position="148"/>
        <end position="174"/>
    </location>
</feature>
<keyword evidence="4" id="KW-1185">Reference proteome</keyword>
<evidence type="ECO:0000313" key="3">
    <source>
        <dbReference type="EMBL" id="KAI6785689.1"/>
    </source>
</evidence>
<organism evidence="3 4">
    <name type="scientific">Emericellopsis cladophorae</name>
    <dbReference type="NCBI Taxonomy" id="2686198"/>
    <lineage>
        <taxon>Eukaryota</taxon>
        <taxon>Fungi</taxon>
        <taxon>Dikarya</taxon>
        <taxon>Ascomycota</taxon>
        <taxon>Pezizomycotina</taxon>
        <taxon>Sordariomycetes</taxon>
        <taxon>Hypocreomycetidae</taxon>
        <taxon>Hypocreales</taxon>
        <taxon>Bionectriaceae</taxon>
        <taxon>Emericellopsis</taxon>
    </lineage>
</organism>
<gene>
    <name evidence="3" type="ORF">J7T54_006023</name>
</gene>
<dbReference type="OrthoDB" id="5430750at2759"/>
<sequence length="560" mass="62259">MLPDHNQASLAEVVQAEIAQVDLERIKMGLAEAPSEYLRLDAVKDALTQQLQELPLDVSADTLLNQRMEAERRSERLQLDFEIKTRQLEARIASLDEEMAEASNMQHELGVSLSEQLEDFLNKDHGHKTNLADLKERLVGVEKQLRSLERREGSPQPVSIDVTQTTSLPGPYAANCSDASQRYLRYEDSPFEDYPDTTREVEKEGLSIKLRLNGGHRTVHTSAPSQELRATPEASAWRQPCTSLTGKVSKTELMTVQASEYSTIETGVGRTTLICPSGPRTLDIGASAQMRWLHVQQPALRFKPLERLVLNCPFVTEEARSVAMETLERVKEQFTGPSECGPHLELGCILRCVGTGDTAEGRDSQNNAVAPVLFLASPFLVLGQYLSRRGSDTEFRPRSLLQSLYGYDVGNERESGQVVQKVGARAPGKDGLHINQLWCLLIGSDVLITMSEQSAADIRGDSILVNDRPPGSQEPLVIRLVDKHDRSYPVVIEPDYSFAEFLKYAVALVAGHNVDPSMWAIYEGEDILTPSRWIAILESDHATPLTFDPESWTHVPLPQS</sequence>
<evidence type="ECO:0000256" key="2">
    <source>
        <dbReference type="SAM" id="MobiDB-lite"/>
    </source>
</evidence>
<dbReference type="EMBL" id="JAGIXG020000001">
    <property type="protein sequence ID" value="KAI6785689.1"/>
    <property type="molecule type" value="Genomic_DNA"/>
</dbReference>
<dbReference type="AlphaFoldDB" id="A0A9Q0BIJ6"/>
<keyword evidence="1" id="KW-0175">Coiled coil</keyword>
<dbReference type="GeneID" id="75832506"/>